<gene>
    <name evidence="2" type="ORF">GALMADRAFT_1201136</name>
</gene>
<name>A0A067TNF2_GALM3</name>
<protein>
    <submittedName>
        <fullName evidence="2">Uncharacterized protein</fullName>
    </submittedName>
</protein>
<accession>A0A067TNF2</accession>
<evidence type="ECO:0000313" key="3">
    <source>
        <dbReference type="Proteomes" id="UP000027222"/>
    </source>
</evidence>
<keyword evidence="1" id="KW-0812">Transmembrane</keyword>
<sequence>MLGPPRPHSSLLLFPHFSFVSSHLVASFLFYFRLFLSLDTLINTVLPPTQSPNLTQMGSGAGA</sequence>
<dbReference type="Proteomes" id="UP000027222">
    <property type="component" value="Unassembled WGS sequence"/>
</dbReference>
<feature type="transmembrane region" description="Helical" evidence="1">
    <location>
        <begin position="12"/>
        <end position="32"/>
    </location>
</feature>
<dbReference type="EMBL" id="KL142372">
    <property type="protein sequence ID" value="KDR80458.1"/>
    <property type="molecule type" value="Genomic_DNA"/>
</dbReference>
<proteinExistence type="predicted"/>
<dbReference type="AlphaFoldDB" id="A0A067TNF2"/>
<keyword evidence="1" id="KW-1133">Transmembrane helix</keyword>
<reference evidence="3" key="1">
    <citation type="journal article" date="2014" name="Proc. Natl. Acad. Sci. U.S.A.">
        <title>Extensive sampling of basidiomycete genomes demonstrates inadequacy of the white-rot/brown-rot paradigm for wood decay fungi.</title>
        <authorList>
            <person name="Riley R."/>
            <person name="Salamov A.A."/>
            <person name="Brown D.W."/>
            <person name="Nagy L.G."/>
            <person name="Floudas D."/>
            <person name="Held B.W."/>
            <person name="Levasseur A."/>
            <person name="Lombard V."/>
            <person name="Morin E."/>
            <person name="Otillar R."/>
            <person name="Lindquist E.A."/>
            <person name="Sun H."/>
            <person name="LaButti K.M."/>
            <person name="Schmutz J."/>
            <person name="Jabbour D."/>
            <person name="Luo H."/>
            <person name="Baker S.E."/>
            <person name="Pisabarro A.G."/>
            <person name="Walton J.D."/>
            <person name="Blanchette R.A."/>
            <person name="Henrissat B."/>
            <person name="Martin F."/>
            <person name="Cullen D."/>
            <person name="Hibbett D.S."/>
            <person name="Grigoriev I.V."/>
        </authorList>
    </citation>
    <scope>NUCLEOTIDE SEQUENCE [LARGE SCALE GENOMIC DNA]</scope>
    <source>
        <strain evidence="3">CBS 339.88</strain>
    </source>
</reference>
<keyword evidence="1" id="KW-0472">Membrane</keyword>
<evidence type="ECO:0000313" key="2">
    <source>
        <dbReference type="EMBL" id="KDR80458.1"/>
    </source>
</evidence>
<evidence type="ECO:0000256" key="1">
    <source>
        <dbReference type="SAM" id="Phobius"/>
    </source>
</evidence>
<keyword evidence="3" id="KW-1185">Reference proteome</keyword>
<dbReference type="HOGENOM" id="CLU_2885948_0_0_1"/>
<organism evidence="2 3">
    <name type="scientific">Galerina marginata (strain CBS 339.88)</name>
    <dbReference type="NCBI Taxonomy" id="685588"/>
    <lineage>
        <taxon>Eukaryota</taxon>
        <taxon>Fungi</taxon>
        <taxon>Dikarya</taxon>
        <taxon>Basidiomycota</taxon>
        <taxon>Agaricomycotina</taxon>
        <taxon>Agaricomycetes</taxon>
        <taxon>Agaricomycetidae</taxon>
        <taxon>Agaricales</taxon>
        <taxon>Agaricineae</taxon>
        <taxon>Strophariaceae</taxon>
        <taxon>Galerina</taxon>
    </lineage>
</organism>